<evidence type="ECO:0000256" key="1">
    <source>
        <dbReference type="ARBA" id="ARBA00001933"/>
    </source>
</evidence>
<dbReference type="InterPro" id="IPR015421">
    <property type="entry name" value="PyrdxlP-dep_Trfase_major"/>
</dbReference>
<keyword evidence="8" id="KW-1185">Reference proteome</keyword>
<dbReference type="EMBL" id="CYGV01001341">
    <property type="protein sequence ID" value="CUA73048.1"/>
    <property type="molecule type" value="Genomic_DNA"/>
</dbReference>
<dbReference type="PANTHER" id="PTHR42735:SF4">
    <property type="entry name" value="PYRIDOXAL PHOSPHATE-DEPENDENT DECARBOXYLASE FAMILY PROTEIN"/>
    <property type="match status" value="1"/>
</dbReference>
<keyword evidence="2 4" id="KW-0663">Pyridoxal phosphate</keyword>
<accession>A0A0K6G3W4</accession>
<dbReference type="InterPro" id="IPR050477">
    <property type="entry name" value="GrpII_AminoAcid_Decarb"/>
</dbReference>
<dbReference type="AlphaFoldDB" id="A0A0K6G3W4"/>
<proteinExistence type="predicted"/>
<comment type="cofactor">
    <cofactor evidence="1 4">
        <name>pyridoxal 5'-phosphate</name>
        <dbReference type="ChEBI" id="CHEBI:597326"/>
    </cofactor>
</comment>
<feature type="modified residue" description="N6-(pyridoxal phosphate)lysine" evidence="4">
    <location>
        <position position="296"/>
    </location>
</feature>
<evidence type="ECO:0000256" key="5">
    <source>
        <dbReference type="SAM" id="MobiDB-lite"/>
    </source>
</evidence>
<dbReference type="Proteomes" id="UP000663843">
    <property type="component" value="Unassembled WGS sequence"/>
</dbReference>
<keyword evidence="3" id="KW-0456">Lyase</keyword>
<feature type="region of interest" description="Disordered" evidence="5">
    <location>
        <begin position="1"/>
        <end position="22"/>
    </location>
</feature>
<dbReference type="InterPro" id="IPR002129">
    <property type="entry name" value="PyrdxlP-dep_de-COase"/>
</dbReference>
<name>A0A0K6G3W4_9AGAM</name>
<protein>
    <submittedName>
        <fullName evidence="7">Thiol:disulfide interchange protein DsbD</fullName>
    </submittedName>
</protein>
<dbReference type="PANTHER" id="PTHR42735">
    <property type="match status" value="1"/>
</dbReference>
<evidence type="ECO:0000256" key="2">
    <source>
        <dbReference type="ARBA" id="ARBA00022898"/>
    </source>
</evidence>
<dbReference type="GO" id="GO:0030170">
    <property type="term" value="F:pyridoxal phosphate binding"/>
    <property type="evidence" value="ECO:0007669"/>
    <property type="project" value="InterPro"/>
</dbReference>
<organism evidence="7 8">
    <name type="scientific">Rhizoctonia solani</name>
    <dbReference type="NCBI Taxonomy" id="456999"/>
    <lineage>
        <taxon>Eukaryota</taxon>
        <taxon>Fungi</taxon>
        <taxon>Dikarya</taxon>
        <taxon>Basidiomycota</taxon>
        <taxon>Agaricomycotina</taxon>
        <taxon>Agaricomycetes</taxon>
        <taxon>Cantharellales</taxon>
        <taxon>Ceratobasidiaceae</taxon>
        <taxon>Rhizoctonia</taxon>
    </lineage>
</organism>
<dbReference type="EMBL" id="CAJMWT010001992">
    <property type="protein sequence ID" value="CAE6428477.1"/>
    <property type="molecule type" value="Genomic_DNA"/>
</dbReference>
<dbReference type="GO" id="GO:0019752">
    <property type="term" value="P:carboxylic acid metabolic process"/>
    <property type="evidence" value="ECO:0007669"/>
    <property type="project" value="InterPro"/>
</dbReference>
<evidence type="ECO:0000313" key="7">
    <source>
        <dbReference type="EMBL" id="CUA73048.1"/>
    </source>
</evidence>
<dbReference type="SUPFAM" id="SSF53383">
    <property type="entry name" value="PLP-dependent transferases"/>
    <property type="match status" value="1"/>
</dbReference>
<reference evidence="6" key="2">
    <citation type="submission" date="2021-01" db="EMBL/GenBank/DDBJ databases">
        <authorList>
            <person name="Kaushik A."/>
        </authorList>
    </citation>
    <scope>NUCLEOTIDE SEQUENCE</scope>
    <source>
        <strain evidence="6">AG2-2IIIB</strain>
    </source>
</reference>
<sequence>MLGFPKQIDNHDTDDENTPRPWGRITCGGSIANTEAIWAARNLKFYPLSLFKAIAHSRSLEFVRDTFEISLCSGENKLLKNCSTWELLNLRPETILEIPYRLEKYFDITANTLTNIMKPFLVQTVGIHALESEFGITEKPAQFIAGATKHYSLPKGCALAGVGSDNLIDIPVDISARMDISALDRHLNSCLERQQPVYAVIAIMGSTDHGGVDPLAEICDLRKSYQLRGMSFVIHADAAWGGYFASLLRQPTDFRPFMPDHAGSDQFVPERSLSDYVTRQFLALSLVDSVTVDPHKSGYVPYPAGGLCYRDGRMRYQLTWFNPSGHGSADPEMSLSVFGMEGSKSGAAAAAVWLSNITIGLHKDGYGMLLSNAMFGALKMYSHLATMDMDSDLLQVIPLVMLPAEKENATHEVVLAQKRELIHHIRDKPNEDITRDDLQFASSFGSDLSTNSFACNFWVGGQLNADIAEANYLNQRIYERLSITKVDDDIEKRPLIIMLTEVNQNAYGICAKQLKRRLGLVGEENLKILVNCVMSPFPTTSDFTKTIAMEFRGVAEDVIQKYSLHRNTVTPARFYFMMQGTDQVHLVLLPSFHMENHRRQLVLACELSSAGLYQYRAARAQEAKQPLVLYNRHHMTLEELLKGGFEADVILGLPQKSTPIASNIIVTSLKVVKNHRLNSRFLDKAPPLSIFYLYGTPEQMHIEHALLCSENVQLTSEQVTLELIGRDAICSEELSNGLVVVFRDMHEQNFLPVLPPRTPSSFRPGRTHRVFVYRDLTDANAAGRDVFGRLISSEPIGTGNLTLGDMTFADSTLINLDPWRVQDDGYTGGPKQRPHQLAKENYGAVHEMHRKSDRRTEWENLVDTVEADYFGSFGDPILFDHEFLWVSKS</sequence>
<gene>
    <name evidence="6" type="ORF">RDB_LOCUS61471</name>
    <name evidence="7" type="ORF">RSOLAG22IIIB_10492</name>
</gene>
<dbReference type="Pfam" id="PF00282">
    <property type="entry name" value="Pyridoxal_deC"/>
    <property type="match status" value="1"/>
</dbReference>
<evidence type="ECO:0000256" key="3">
    <source>
        <dbReference type="ARBA" id="ARBA00023239"/>
    </source>
</evidence>
<evidence type="ECO:0000313" key="6">
    <source>
        <dbReference type="EMBL" id="CAE6428477.1"/>
    </source>
</evidence>
<dbReference type="InterPro" id="IPR015424">
    <property type="entry name" value="PyrdxlP-dep_Trfase"/>
</dbReference>
<dbReference type="GO" id="GO:0016830">
    <property type="term" value="F:carbon-carbon lyase activity"/>
    <property type="evidence" value="ECO:0007669"/>
    <property type="project" value="InterPro"/>
</dbReference>
<evidence type="ECO:0000256" key="4">
    <source>
        <dbReference type="PIRSR" id="PIRSR602129-50"/>
    </source>
</evidence>
<evidence type="ECO:0000313" key="8">
    <source>
        <dbReference type="Proteomes" id="UP000044841"/>
    </source>
</evidence>
<dbReference type="Proteomes" id="UP000044841">
    <property type="component" value="Unassembled WGS sequence"/>
</dbReference>
<dbReference type="Gene3D" id="3.40.640.10">
    <property type="entry name" value="Type I PLP-dependent aspartate aminotransferase-like (Major domain)"/>
    <property type="match status" value="1"/>
</dbReference>
<reference evidence="7 8" key="1">
    <citation type="submission" date="2015-07" db="EMBL/GenBank/DDBJ databases">
        <authorList>
            <person name="Noorani M."/>
        </authorList>
    </citation>
    <scope>NUCLEOTIDE SEQUENCE [LARGE SCALE GENOMIC DNA]</scope>
    <source>
        <strain evidence="7">BBA 69670</strain>
    </source>
</reference>